<dbReference type="InterPro" id="IPR039425">
    <property type="entry name" value="RNA_pol_sigma-70-like"/>
</dbReference>
<evidence type="ECO:0000256" key="2">
    <source>
        <dbReference type="ARBA" id="ARBA00023015"/>
    </source>
</evidence>
<reference evidence="10" key="1">
    <citation type="submission" date="2024-05" db="EMBL/GenBank/DDBJ databases">
        <title>Planctomycetes of the genus Singulisphaera possess chitinolytic capabilities.</title>
        <authorList>
            <person name="Ivanova A."/>
        </authorList>
    </citation>
    <scope>NUCLEOTIDE SEQUENCE</scope>
    <source>
        <strain evidence="10">Ch08T</strain>
    </source>
</reference>
<feature type="domain" description="RNA polymerase sigma factor 70 region 4 type 2" evidence="9">
    <location>
        <begin position="143"/>
        <end position="194"/>
    </location>
</feature>
<name>A0AAU7C933_9BACT</name>
<dbReference type="InterPro" id="IPR013324">
    <property type="entry name" value="RNA_pol_sigma_r3/r4-like"/>
</dbReference>
<dbReference type="InterPro" id="IPR036388">
    <property type="entry name" value="WH-like_DNA-bd_sf"/>
</dbReference>
<evidence type="ECO:0000256" key="3">
    <source>
        <dbReference type="ARBA" id="ARBA00023082"/>
    </source>
</evidence>
<evidence type="ECO:0000256" key="1">
    <source>
        <dbReference type="ARBA" id="ARBA00010641"/>
    </source>
</evidence>
<dbReference type="AlphaFoldDB" id="A0AAU7C933"/>
<dbReference type="GO" id="GO:0016987">
    <property type="term" value="F:sigma factor activity"/>
    <property type="evidence" value="ECO:0007669"/>
    <property type="project" value="UniProtKB-KW"/>
</dbReference>
<evidence type="ECO:0000256" key="4">
    <source>
        <dbReference type="ARBA" id="ARBA00023125"/>
    </source>
</evidence>
<dbReference type="PANTHER" id="PTHR43133:SF8">
    <property type="entry name" value="RNA POLYMERASE SIGMA FACTOR HI_1459-RELATED"/>
    <property type="match status" value="1"/>
</dbReference>
<keyword evidence="5 6" id="KW-0804">Transcription</keyword>
<dbReference type="Gene3D" id="1.10.1740.10">
    <property type="match status" value="1"/>
</dbReference>
<dbReference type="NCBIfam" id="TIGR02937">
    <property type="entry name" value="sigma70-ECF"/>
    <property type="match status" value="1"/>
</dbReference>
<dbReference type="EMBL" id="CP155447">
    <property type="protein sequence ID" value="XBH01789.1"/>
    <property type="molecule type" value="Genomic_DNA"/>
</dbReference>
<dbReference type="PROSITE" id="PS01063">
    <property type="entry name" value="SIGMA70_ECF"/>
    <property type="match status" value="1"/>
</dbReference>
<evidence type="ECO:0000256" key="7">
    <source>
        <dbReference type="SAM" id="MobiDB-lite"/>
    </source>
</evidence>
<feature type="region of interest" description="Disordered" evidence="7">
    <location>
        <begin position="100"/>
        <end position="132"/>
    </location>
</feature>
<dbReference type="InterPro" id="IPR007627">
    <property type="entry name" value="RNA_pol_sigma70_r2"/>
</dbReference>
<dbReference type="RefSeq" id="WP_406694534.1">
    <property type="nucleotide sequence ID" value="NZ_CP155447.1"/>
</dbReference>
<gene>
    <name evidence="10" type="ORF">V5E97_26025</name>
</gene>
<evidence type="ECO:0000259" key="8">
    <source>
        <dbReference type="Pfam" id="PF04542"/>
    </source>
</evidence>
<evidence type="ECO:0000256" key="6">
    <source>
        <dbReference type="RuleBase" id="RU000716"/>
    </source>
</evidence>
<keyword evidence="2 6" id="KW-0805">Transcription regulation</keyword>
<comment type="similarity">
    <text evidence="1 6">Belongs to the sigma-70 factor family. ECF subfamily.</text>
</comment>
<dbReference type="InterPro" id="IPR000838">
    <property type="entry name" value="RNA_pol_sigma70_ECF_CS"/>
</dbReference>
<dbReference type="CDD" id="cd06171">
    <property type="entry name" value="Sigma70_r4"/>
    <property type="match status" value="1"/>
</dbReference>
<dbReference type="SUPFAM" id="SSF88946">
    <property type="entry name" value="Sigma2 domain of RNA polymerase sigma factors"/>
    <property type="match status" value="1"/>
</dbReference>
<keyword evidence="4 6" id="KW-0238">DNA-binding</keyword>
<accession>A0AAU7C933</accession>
<dbReference type="PANTHER" id="PTHR43133">
    <property type="entry name" value="RNA POLYMERASE ECF-TYPE SIGMA FACTO"/>
    <property type="match status" value="1"/>
</dbReference>
<feature type="compositionally biased region" description="Polar residues" evidence="7">
    <location>
        <begin position="104"/>
        <end position="117"/>
    </location>
</feature>
<evidence type="ECO:0000256" key="5">
    <source>
        <dbReference type="ARBA" id="ARBA00023163"/>
    </source>
</evidence>
<dbReference type="InterPro" id="IPR013249">
    <property type="entry name" value="RNA_pol_sigma70_r4_t2"/>
</dbReference>
<dbReference type="GO" id="GO:0003677">
    <property type="term" value="F:DNA binding"/>
    <property type="evidence" value="ECO:0007669"/>
    <property type="project" value="UniProtKB-KW"/>
</dbReference>
<keyword evidence="3 6" id="KW-0731">Sigma factor</keyword>
<dbReference type="Pfam" id="PF08281">
    <property type="entry name" value="Sigma70_r4_2"/>
    <property type="match status" value="1"/>
</dbReference>
<dbReference type="InterPro" id="IPR014284">
    <property type="entry name" value="RNA_pol_sigma-70_dom"/>
</dbReference>
<dbReference type="Gene3D" id="1.10.10.10">
    <property type="entry name" value="Winged helix-like DNA-binding domain superfamily/Winged helix DNA-binding domain"/>
    <property type="match status" value="1"/>
</dbReference>
<dbReference type="InterPro" id="IPR013325">
    <property type="entry name" value="RNA_pol_sigma_r2"/>
</dbReference>
<evidence type="ECO:0000313" key="10">
    <source>
        <dbReference type="EMBL" id="XBH01789.1"/>
    </source>
</evidence>
<dbReference type="SUPFAM" id="SSF88659">
    <property type="entry name" value="Sigma3 and sigma4 domains of RNA polymerase sigma factors"/>
    <property type="match status" value="1"/>
</dbReference>
<evidence type="ECO:0000259" key="9">
    <source>
        <dbReference type="Pfam" id="PF08281"/>
    </source>
</evidence>
<dbReference type="Pfam" id="PF04542">
    <property type="entry name" value="Sigma70_r2"/>
    <property type="match status" value="1"/>
</dbReference>
<dbReference type="GO" id="GO:0006352">
    <property type="term" value="P:DNA-templated transcription initiation"/>
    <property type="evidence" value="ECO:0007669"/>
    <property type="project" value="InterPro"/>
</dbReference>
<proteinExistence type="inferred from homology"/>
<protein>
    <recommendedName>
        <fullName evidence="6">RNA polymerase sigma factor</fullName>
    </recommendedName>
</protein>
<sequence>MSTDTLEQQLEARDPDVRLMLQVRDDVQGAFEVLVERYQHRLVGVMVHVIGRGEEAEDLTQEVFLRVYRARKGYKPRAKFSTWLFTIANNLALNHLREKGRNPSAATGNSGPGSQENRPVVDRVPGRDGTASAQLRKVELSEVVREALDGLGEDQKVAVLLNKFEEMSYAEIAEVMGRSEAAIKSLLARARNQLRERLEPYLRTGQRGP</sequence>
<feature type="domain" description="RNA polymerase sigma-70 region 2" evidence="8">
    <location>
        <begin position="34"/>
        <end position="101"/>
    </location>
</feature>
<organism evidence="10">
    <name type="scientific">Singulisphaera sp. Ch08</name>
    <dbReference type="NCBI Taxonomy" id="3120278"/>
    <lineage>
        <taxon>Bacteria</taxon>
        <taxon>Pseudomonadati</taxon>
        <taxon>Planctomycetota</taxon>
        <taxon>Planctomycetia</taxon>
        <taxon>Isosphaerales</taxon>
        <taxon>Isosphaeraceae</taxon>
        <taxon>Singulisphaera</taxon>
    </lineage>
</organism>